<keyword evidence="6" id="KW-0862">Zinc</keyword>
<evidence type="ECO:0000259" key="13">
    <source>
        <dbReference type="PROSITE" id="PS51156"/>
    </source>
</evidence>
<keyword evidence="5" id="KW-0863">Zinc-finger</keyword>
<dbReference type="Gene3D" id="2.30.30.490">
    <property type="match status" value="2"/>
</dbReference>
<dbReference type="InterPro" id="IPR001005">
    <property type="entry name" value="SANT/Myb"/>
</dbReference>
<dbReference type="InterPro" id="IPR000949">
    <property type="entry name" value="ELM2_dom"/>
</dbReference>
<evidence type="ECO:0000256" key="7">
    <source>
        <dbReference type="ARBA" id="ARBA00023015"/>
    </source>
</evidence>
<dbReference type="FunCoup" id="E3LKZ9">
    <property type="interactions" value="2932"/>
</dbReference>
<dbReference type="GO" id="GO:0003682">
    <property type="term" value="F:chromatin binding"/>
    <property type="evidence" value="ECO:0007669"/>
    <property type="project" value="InterPro"/>
</dbReference>
<keyword evidence="2" id="KW-0678">Repressor</keyword>
<evidence type="ECO:0000256" key="9">
    <source>
        <dbReference type="ARBA" id="ARBA00023242"/>
    </source>
</evidence>
<dbReference type="Proteomes" id="UP000008281">
    <property type="component" value="Unassembled WGS sequence"/>
</dbReference>
<feature type="compositionally biased region" description="Polar residues" evidence="11">
    <location>
        <begin position="841"/>
        <end position="851"/>
    </location>
</feature>
<keyword evidence="8" id="KW-0238">DNA-binding</keyword>
<dbReference type="InterPro" id="IPR017884">
    <property type="entry name" value="SANT_dom"/>
</dbReference>
<accession>E3LKZ9</accession>
<feature type="compositionally biased region" description="Basic and acidic residues" evidence="11">
    <location>
        <begin position="155"/>
        <end position="168"/>
    </location>
</feature>
<evidence type="ECO:0000256" key="8">
    <source>
        <dbReference type="ARBA" id="ARBA00023125"/>
    </source>
</evidence>
<dbReference type="CDD" id="cd04709">
    <property type="entry name" value="BAH_MTA"/>
    <property type="match status" value="1"/>
</dbReference>
<dbReference type="PROSITE" id="PS51038">
    <property type="entry name" value="BAH"/>
    <property type="match status" value="1"/>
</dbReference>
<dbReference type="Gene3D" id="4.10.1240.50">
    <property type="match status" value="1"/>
</dbReference>
<dbReference type="SUPFAM" id="SSF46689">
    <property type="entry name" value="Homeodomain-like"/>
    <property type="match status" value="1"/>
</dbReference>
<feature type="compositionally biased region" description="Basic and acidic residues" evidence="11">
    <location>
        <begin position="350"/>
        <end position="361"/>
    </location>
</feature>
<feature type="domain" description="BAH" evidence="12">
    <location>
        <begin position="21"/>
        <end position="254"/>
    </location>
</feature>
<keyword evidence="7" id="KW-0804">Transcription</keyword>
<feature type="compositionally biased region" description="Basic and acidic residues" evidence="11">
    <location>
        <begin position="289"/>
        <end position="305"/>
    </location>
</feature>
<feature type="region of interest" description="Disordered" evidence="11">
    <location>
        <begin position="722"/>
        <end position="744"/>
    </location>
</feature>
<name>E3LKZ9_CAERE</name>
<dbReference type="CTD" id="9839234"/>
<dbReference type="GO" id="GO:0008270">
    <property type="term" value="F:zinc ion binding"/>
    <property type="evidence" value="ECO:0007669"/>
    <property type="project" value="UniProtKB-KW"/>
</dbReference>
<dbReference type="AlphaFoldDB" id="E3LKZ9"/>
<keyword evidence="4" id="KW-0479">Metal-binding</keyword>
<protein>
    <submittedName>
        <fullName evidence="15">CRE-LIN-40 protein</fullName>
    </submittedName>
</protein>
<feature type="compositionally biased region" description="Basic and acidic residues" evidence="11">
    <location>
        <begin position="329"/>
        <end position="343"/>
    </location>
</feature>
<dbReference type="HOGENOM" id="CLU_006585_0_1_1"/>
<comment type="similarity">
    <text evidence="10">Belongs to the metastasis-associated protein family.</text>
</comment>
<reference evidence="15" key="1">
    <citation type="submission" date="2007-07" db="EMBL/GenBank/DDBJ databases">
        <title>PCAP assembly of the Caenorhabditis remanei genome.</title>
        <authorList>
            <consortium name="The Caenorhabditis remanei Sequencing Consortium"/>
            <person name="Wilson R.K."/>
        </authorList>
    </citation>
    <scope>NUCLEOTIDE SEQUENCE [LARGE SCALE GENOMIC DNA]</scope>
    <source>
        <strain evidence="15">PB4641</strain>
    </source>
</reference>
<dbReference type="PROSITE" id="PS51293">
    <property type="entry name" value="SANT"/>
    <property type="match status" value="1"/>
</dbReference>
<dbReference type="InterPro" id="IPR009057">
    <property type="entry name" value="Homeodomain-like_sf"/>
</dbReference>
<proteinExistence type="inferred from homology"/>
<feature type="region of interest" description="Disordered" evidence="11">
    <location>
        <begin position="289"/>
        <end position="361"/>
    </location>
</feature>
<dbReference type="FunFam" id="1.10.10.60:FF:000012">
    <property type="entry name" value="Metastasis-associated 1 family, member 3"/>
    <property type="match status" value="1"/>
</dbReference>
<dbReference type="GO" id="GO:0006325">
    <property type="term" value="P:chromatin organization"/>
    <property type="evidence" value="ECO:0007669"/>
    <property type="project" value="EnsemblMetazoa"/>
</dbReference>
<dbReference type="Pfam" id="PF00249">
    <property type="entry name" value="Myb_DNA-binding"/>
    <property type="match status" value="1"/>
</dbReference>
<dbReference type="GO" id="GO:0042826">
    <property type="term" value="F:histone deacetylase binding"/>
    <property type="evidence" value="ECO:0007669"/>
    <property type="project" value="TreeGrafter"/>
</dbReference>
<evidence type="ECO:0000256" key="6">
    <source>
        <dbReference type="ARBA" id="ARBA00022833"/>
    </source>
</evidence>
<dbReference type="KEGG" id="crq:GCK72_019174"/>
<dbReference type="Pfam" id="PF01448">
    <property type="entry name" value="ELM2"/>
    <property type="match status" value="1"/>
</dbReference>
<gene>
    <name evidence="15" type="primary">Cre-lin-40</name>
    <name evidence="15" type="ORF">CRE_18505</name>
</gene>
<sequence>MTTPTTATTTATPTATATTRVTYAVGDFVYFDDPSATDAPFQIRKIDELVKTEKGSVDARCVIYLRRRDIPQHLLKIADQAQRRFDNYYEVDKKKPENFTTKGFIVANGSPPEEIKEEDPEDDGPPKIDQEEGVAPAPINQGRTSSEDAPENTSDDSKLKEKAESESTKLIDWGDGGLPLGIEKLTPDQRLRLRQHEIFMTRQSEILPATLIRGKCRVVLLGDCEEAENYLPHEDTFYHSLVYDPTAQTLLADKGAIRVGEKYQAVVDDWMEPEEREAKEKAEKEAKELAEKVKKEEEEARIQQEKEDEDFENGRDQLRIDEDEEMPEEKEKKEVDDEIKIESNENEALQTEKPKTSDSREVPVWHPYHDLVDRDIDQYLIVARSVGLFARAIDGASAPKLPTLQLAASFASRDVTILHAHAILHQANYDVGQAVKYLVPVASREAYPCQVDDVSGLQTKTLGGPILCRDQLEEWSTPEMNLFEDALDKCGKDFSEIRADYLPWKSTRDIVEYYYLMKASNRYTDRKKNKPSANASDEKFTNIYIPPFNKAIAASIQPFNTSQNLVRSEVPCENCGTLDGINWYQWGGVEKKVLCSTCWVKWKKFAGLDQKHELERFDKTRPPLLDQPGAAPGSNGNDKPPVLQQQQQKPATPTGLANQTPQQRAAAQLLTFRNGSGGTGTVSKQNLLSVAKEALARGQITQEQFIQLNRNFAMHVMAQQQQIQQQTQQNPATPAQSAGPQKKKITPATKPAVVFYTTICRRAVRRILPKSAFNLRRLSRRPQTGVDEEKILRAMILIDKKTLLQSANAAAGEKRHLIQEPDFFKGITHLQHTLTSAATVKRSASQMTNPGEPTAKMPRLEPSGPPPRQVHFARPHPPIVGRSGLVAPSLEDVGNNLLAMKSSHHRPLATAQIVTNQNSSPLLRYYLTQGVPSEGATSSQYSSASSIMPPVTPTNQMTSPAPVQKPTYRERIRKLMRTKTDSRWFEIREEDVKLGIGPKLKSKRRQLMSRHQTRHVARHPCKFHKFLESYHTIISPIFLEEIPETLKKPPTET</sequence>
<feature type="compositionally biased region" description="Polar residues" evidence="11">
    <location>
        <begin position="730"/>
        <end position="739"/>
    </location>
</feature>
<evidence type="ECO:0000256" key="10">
    <source>
        <dbReference type="ARBA" id="ARBA00093454"/>
    </source>
</evidence>
<feature type="region of interest" description="Disordered" evidence="11">
    <location>
        <begin position="101"/>
        <end position="168"/>
    </location>
</feature>
<feature type="domain" description="SANT" evidence="14">
    <location>
        <begin position="470"/>
        <end position="522"/>
    </location>
</feature>
<dbReference type="EMBL" id="DS268410">
    <property type="protein sequence ID" value="EFP00131.1"/>
    <property type="molecule type" value="Genomic_DNA"/>
</dbReference>
<keyword evidence="3" id="KW-0597">Phosphoprotein</keyword>
<feature type="region of interest" description="Disordered" evidence="11">
    <location>
        <begin position="841"/>
        <end position="868"/>
    </location>
</feature>
<dbReference type="SMART" id="SM01189">
    <property type="entry name" value="ELM2"/>
    <property type="match status" value="1"/>
</dbReference>
<dbReference type="GeneID" id="9839234"/>
<feature type="compositionally biased region" description="Polar residues" evidence="11">
    <location>
        <begin position="649"/>
        <end position="664"/>
    </location>
</feature>
<dbReference type="GO" id="GO:0034514">
    <property type="term" value="P:mitochondrial unfolded protein response"/>
    <property type="evidence" value="ECO:0007669"/>
    <property type="project" value="EnsemblMetazoa"/>
</dbReference>
<comment type="subcellular location">
    <subcellularLocation>
        <location evidence="1">Nucleus</location>
    </subcellularLocation>
</comment>
<dbReference type="GO" id="GO:1900182">
    <property type="term" value="P:positive regulation of protein localization to nucleus"/>
    <property type="evidence" value="ECO:0007669"/>
    <property type="project" value="EnsemblMetazoa"/>
</dbReference>
<evidence type="ECO:0000256" key="4">
    <source>
        <dbReference type="ARBA" id="ARBA00022723"/>
    </source>
</evidence>
<dbReference type="GO" id="GO:0000122">
    <property type="term" value="P:negative regulation of transcription by RNA polymerase II"/>
    <property type="evidence" value="ECO:0007669"/>
    <property type="project" value="TreeGrafter"/>
</dbReference>
<dbReference type="GO" id="GO:0043565">
    <property type="term" value="F:sequence-specific DNA binding"/>
    <property type="evidence" value="ECO:0007669"/>
    <property type="project" value="InterPro"/>
</dbReference>
<dbReference type="InterPro" id="IPR000679">
    <property type="entry name" value="Znf_GATA"/>
</dbReference>
<dbReference type="InParanoid" id="E3LKZ9"/>
<dbReference type="GO" id="GO:0003713">
    <property type="term" value="F:transcription coactivator activity"/>
    <property type="evidence" value="ECO:0007669"/>
    <property type="project" value="TreeGrafter"/>
</dbReference>
<dbReference type="PANTHER" id="PTHR10865">
    <property type="entry name" value="METASTASIS-ASSOCIATED PROTEIN AND MESODERM INDUCTION EARLY RESPONSE PROTEIN"/>
    <property type="match status" value="1"/>
</dbReference>
<evidence type="ECO:0000256" key="2">
    <source>
        <dbReference type="ARBA" id="ARBA00022491"/>
    </source>
</evidence>
<dbReference type="STRING" id="31234.E3LKZ9"/>
<dbReference type="PROSITE" id="PS51156">
    <property type="entry name" value="ELM2"/>
    <property type="match status" value="1"/>
</dbReference>
<dbReference type="PANTHER" id="PTHR10865:SF29">
    <property type="entry name" value="METASTASIS ASSOCIATED 1-LIKE, ISOFORM D"/>
    <property type="match status" value="1"/>
</dbReference>
<keyword evidence="9" id="KW-0539">Nucleus</keyword>
<dbReference type="OrthoDB" id="2193595at2759"/>
<dbReference type="GO" id="GO:0016581">
    <property type="term" value="C:NuRD complex"/>
    <property type="evidence" value="ECO:0007669"/>
    <property type="project" value="EnsemblMetazoa"/>
</dbReference>
<evidence type="ECO:0000259" key="14">
    <source>
        <dbReference type="PROSITE" id="PS51293"/>
    </source>
</evidence>
<keyword evidence="16" id="KW-1185">Reference proteome</keyword>
<dbReference type="GO" id="GO:0003714">
    <property type="term" value="F:transcription corepressor activity"/>
    <property type="evidence" value="ECO:0007669"/>
    <property type="project" value="TreeGrafter"/>
</dbReference>
<dbReference type="SMART" id="SM00401">
    <property type="entry name" value="ZnF_GATA"/>
    <property type="match status" value="1"/>
</dbReference>
<dbReference type="InterPro" id="IPR040138">
    <property type="entry name" value="MIER/MTA"/>
</dbReference>
<evidence type="ECO:0000313" key="15">
    <source>
        <dbReference type="EMBL" id="EFP00131.1"/>
    </source>
</evidence>
<evidence type="ECO:0000256" key="1">
    <source>
        <dbReference type="ARBA" id="ARBA00004123"/>
    </source>
</evidence>
<feature type="domain" description="ELM2" evidence="13">
    <location>
        <begin position="255"/>
        <end position="442"/>
    </location>
</feature>
<dbReference type="FunFam" id="4.10.1240.50:FF:000001">
    <property type="entry name" value="Metastasis-associated 1 family, member 3"/>
    <property type="match status" value="1"/>
</dbReference>
<dbReference type="InterPro" id="IPR043151">
    <property type="entry name" value="BAH_sf"/>
</dbReference>
<dbReference type="SMART" id="SM00439">
    <property type="entry name" value="BAH"/>
    <property type="match status" value="1"/>
</dbReference>
<feature type="region of interest" description="Disordered" evidence="11">
    <location>
        <begin position="617"/>
        <end position="664"/>
    </location>
</feature>
<dbReference type="eggNOG" id="KOG3554">
    <property type="taxonomic scope" value="Eukaryota"/>
</dbReference>
<dbReference type="SMART" id="SM00717">
    <property type="entry name" value="SANT"/>
    <property type="match status" value="1"/>
</dbReference>
<evidence type="ECO:0000256" key="11">
    <source>
        <dbReference type="SAM" id="MobiDB-lite"/>
    </source>
</evidence>
<evidence type="ECO:0000259" key="12">
    <source>
        <dbReference type="PROSITE" id="PS51038"/>
    </source>
</evidence>
<evidence type="ECO:0000256" key="5">
    <source>
        <dbReference type="ARBA" id="ARBA00022771"/>
    </source>
</evidence>
<evidence type="ECO:0000256" key="3">
    <source>
        <dbReference type="ARBA" id="ARBA00022553"/>
    </source>
</evidence>
<evidence type="ECO:0000313" key="16">
    <source>
        <dbReference type="Proteomes" id="UP000008281"/>
    </source>
</evidence>
<organism evidence="16">
    <name type="scientific">Caenorhabditis remanei</name>
    <name type="common">Caenorhabditis vulgaris</name>
    <dbReference type="NCBI Taxonomy" id="31234"/>
    <lineage>
        <taxon>Eukaryota</taxon>
        <taxon>Metazoa</taxon>
        <taxon>Ecdysozoa</taxon>
        <taxon>Nematoda</taxon>
        <taxon>Chromadorea</taxon>
        <taxon>Rhabditida</taxon>
        <taxon>Rhabditina</taxon>
        <taxon>Rhabditomorpha</taxon>
        <taxon>Rhabditoidea</taxon>
        <taxon>Rhabditidae</taxon>
        <taxon>Peloderinae</taxon>
        <taxon>Caenorhabditis</taxon>
    </lineage>
</organism>
<dbReference type="Gene3D" id="1.10.10.60">
    <property type="entry name" value="Homeodomain-like"/>
    <property type="match status" value="1"/>
</dbReference>
<keyword evidence="7" id="KW-0805">Transcription regulation</keyword>
<dbReference type="Pfam" id="PF01426">
    <property type="entry name" value="BAH"/>
    <property type="match status" value="1"/>
</dbReference>
<dbReference type="RefSeq" id="XP_003115643.2">
    <property type="nucleotide sequence ID" value="XM_003115595.2"/>
</dbReference>
<dbReference type="InterPro" id="IPR001025">
    <property type="entry name" value="BAH_dom"/>
</dbReference>
<dbReference type="OMA" id="YCTTRQP"/>